<evidence type="ECO:0008006" key="3">
    <source>
        <dbReference type="Google" id="ProtNLM"/>
    </source>
</evidence>
<reference evidence="1 2" key="1">
    <citation type="submission" date="2017-06" db="EMBL/GenBank/DDBJ databases">
        <authorList>
            <person name="Kim H.J."/>
            <person name="Triplett B.A."/>
        </authorList>
    </citation>
    <scope>NUCLEOTIDE SEQUENCE [LARGE SCALE GENOMIC DNA]</scope>
    <source>
        <strain evidence="1 2">DSM 14713</strain>
    </source>
</reference>
<gene>
    <name evidence="1" type="ORF">MEBOL_002977</name>
</gene>
<organism evidence="1 2">
    <name type="scientific">Melittangium boletus DSM 14713</name>
    <dbReference type="NCBI Taxonomy" id="1294270"/>
    <lineage>
        <taxon>Bacteria</taxon>
        <taxon>Pseudomonadati</taxon>
        <taxon>Myxococcota</taxon>
        <taxon>Myxococcia</taxon>
        <taxon>Myxococcales</taxon>
        <taxon>Cystobacterineae</taxon>
        <taxon>Archangiaceae</taxon>
        <taxon>Melittangium</taxon>
    </lineage>
</organism>
<evidence type="ECO:0000313" key="1">
    <source>
        <dbReference type="EMBL" id="ATB29527.1"/>
    </source>
</evidence>
<proteinExistence type="predicted"/>
<dbReference type="PROSITE" id="PS51257">
    <property type="entry name" value="PROKAR_LIPOPROTEIN"/>
    <property type="match status" value="1"/>
</dbReference>
<dbReference type="Proteomes" id="UP000217289">
    <property type="component" value="Chromosome"/>
</dbReference>
<dbReference type="EMBL" id="CP022163">
    <property type="protein sequence ID" value="ATB29527.1"/>
    <property type="molecule type" value="Genomic_DNA"/>
</dbReference>
<dbReference type="KEGG" id="mbd:MEBOL_002977"/>
<dbReference type="AlphaFoldDB" id="A0A250IEG1"/>
<evidence type="ECO:0000313" key="2">
    <source>
        <dbReference type="Proteomes" id="UP000217289"/>
    </source>
</evidence>
<protein>
    <recommendedName>
        <fullName evidence="3">Lipoprotein</fullName>
    </recommendedName>
</protein>
<name>A0A250IEG1_9BACT</name>
<keyword evidence="2" id="KW-1185">Reference proteome</keyword>
<sequence>MKPGVIRYIGVLGSLFVLAGCHRGVRFENHVVSKEGVRYRLGALPPGWERVKLPGNDVAWFIEDTGHALSVNATCREHEDAPLDVLTHHLLEGFTERQAVFHRLEVVDEREALRSHYLAKLDGVPVELMLLVLKKDRCVFDFSYVSPLGRLDSHLAELDAMVLGFHSEEAS</sequence>
<accession>A0A250IEG1</accession>